<dbReference type="AlphaFoldDB" id="A0A644YN87"/>
<evidence type="ECO:0000313" key="3">
    <source>
        <dbReference type="EMBL" id="MPM29769.1"/>
    </source>
</evidence>
<dbReference type="PANTHER" id="PTHR43437">
    <property type="entry name" value="HYDROXYACYL-THIOESTER DEHYDRATASE TYPE 2, MITOCHONDRIAL-RELATED"/>
    <property type="match status" value="1"/>
</dbReference>
<dbReference type="Gene3D" id="3.10.129.10">
    <property type="entry name" value="Hotdog Thioesterase"/>
    <property type="match status" value="1"/>
</dbReference>
<gene>
    <name evidence="3" type="primary">phaJ_8</name>
    <name evidence="3" type="ORF">SDC9_76310</name>
</gene>
<sequence>MLCTKSALGGLSINELFLGQSASLAKTISESDVYLYAGVSGDNNPAHLNEQYASGTRFGRRIAHGMLSAGLISAALGTKLPGPGAIYLSQTLKFMAPVYFGDTVTATVTVRQLDSDKNRVILDTTCTNQNGTVVIAGEAVIVPQKGQ</sequence>
<feature type="domain" description="MaoC-like" evidence="2">
    <location>
        <begin position="23"/>
        <end position="117"/>
    </location>
</feature>
<proteinExistence type="predicted"/>
<organism evidence="3">
    <name type="scientific">bioreactor metagenome</name>
    <dbReference type="NCBI Taxonomy" id="1076179"/>
    <lineage>
        <taxon>unclassified sequences</taxon>
        <taxon>metagenomes</taxon>
        <taxon>ecological metagenomes</taxon>
    </lineage>
</organism>
<dbReference type="InterPro" id="IPR002539">
    <property type="entry name" value="MaoC-like_dom"/>
</dbReference>
<dbReference type="GO" id="GO:0018812">
    <property type="term" value="F:3-hydroxyacyl-CoA dehydratase activity"/>
    <property type="evidence" value="ECO:0007669"/>
    <property type="project" value="UniProtKB-EC"/>
</dbReference>
<dbReference type="InterPro" id="IPR050965">
    <property type="entry name" value="UPF0336/Enoyl-CoA_hydratase"/>
</dbReference>
<dbReference type="EC" id="4.2.1.119" evidence="3"/>
<name>A0A644YN87_9ZZZZ</name>
<evidence type="ECO:0000259" key="2">
    <source>
        <dbReference type="Pfam" id="PF01575"/>
    </source>
</evidence>
<dbReference type="FunFam" id="3.10.129.10:FF:000042">
    <property type="entry name" value="MaoC domain protein dehydratase"/>
    <property type="match status" value="1"/>
</dbReference>
<reference evidence="3" key="1">
    <citation type="submission" date="2019-08" db="EMBL/GenBank/DDBJ databases">
        <authorList>
            <person name="Kucharzyk K."/>
            <person name="Murdoch R.W."/>
            <person name="Higgins S."/>
            <person name="Loffler F."/>
        </authorList>
    </citation>
    <scope>NUCLEOTIDE SEQUENCE</scope>
</reference>
<dbReference type="GO" id="GO:0006633">
    <property type="term" value="P:fatty acid biosynthetic process"/>
    <property type="evidence" value="ECO:0007669"/>
    <property type="project" value="TreeGrafter"/>
</dbReference>
<keyword evidence="1 3" id="KW-0456">Lyase</keyword>
<accession>A0A644YN87</accession>
<protein>
    <submittedName>
        <fullName evidence="3">(R)-specific enoyl-CoA hydratase</fullName>
        <ecNumber evidence="3">4.2.1.119</ecNumber>
    </submittedName>
</protein>
<dbReference type="CDD" id="cd03449">
    <property type="entry name" value="R_hydratase"/>
    <property type="match status" value="1"/>
</dbReference>
<evidence type="ECO:0000256" key="1">
    <source>
        <dbReference type="ARBA" id="ARBA00023239"/>
    </source>
</evidence>
<dbReference type="SUPFAM" id="SSF54637">
    <property type="entry name" value="Thioesterase/thiol ester dehydrase-isomerase"/>
    <property type="match status" value="1"/>
</dbReference>
<comment type="caution">
    <text evidence="3">The sequence shown here is derived from an EMBL/GenBank/DDBJ whole genome shotgun (WGS) entry which is preliminary data.</text>
</comment>
<dbReference type="EMBL" id="VSSQ01005603">
    <property type="protein sequence ID" value="MPM29769.1"/>
    <property type="molecule type" value="Genomic_DNA"/>
</dbReference>
<dbReference type="Pfam" id="PF01575">
    <property type="entry name" value="MaoC_dehydratas"/>
    <property type="match status" value="1"/>
</dbReference>
<dbReference type="PANTHER" id="PTHR43437:SF3">
    <property type="entry name" value="HYDROXYACYL-THIOESTER DEHYDRATASE TYPE 2, MITOCHONDRIAL"/>
    <property type="match status" value="1"/>
</dbReference>
<dbReference type="InterPro" id="IPR029069">
    <property type="entry name" value="HotDog_dom_sf"/>
</dbReference>
<dbReference type="GO" id="GO:0019171">
    <property type="term" value="F:(3R)-hydroxyacyl-[acyl-carrier-protein] dehydratase activity"/>
    <property type="evidence" value="ECO:0007669"/>
    <property type="project" value="TreeGrafter"/>
</dbReference>